<protein>
    <submittedName>
        <fullName evidence="1">Uncharacterized protein</fullName>
    </submittedName>
</protein>
<reference evidence="1 2" key="1">
    <citation type="submission" date="2019-03" db="EMBL/GenBank/DDBJ databases">
        <title>Genomic Encyclopedia of Type Strains, Phase IV (KMG-IV): sequencing the most valuable type-strain genomes for metagenomic binning, comparative biology and taxonomic classification.</title>
        <authorList>
            <person name="Goeker M."/>
        </authorList>
    </citation>
    <scope>NUCLEOTIDE SEQUENCE [LARGE SCALE GENOMIC DNA]</scope>
    <source>
        <strain evidence="1 2">DSM 2286</strain>
    </source>
</reference>
<proteinExistence type="predicted"/>
<gene>
    <name evidence="1" type="ORF">EV691_13540</name>
</gene>
<dbReference type="EMBL" id="SMMU01000035">
    <property type="protein sequence ID" value="TCL22091.1"/>
    <property type="molecule type" value="Genomic_DNA"/>
</dbReference>
<sequence>MGGHVSGLNYNALSEQARKKIEALAESNGWSLDETLEAIGIEFVAMGGVTGMKKAKAELVQLGAKRAQERASKGPEEGKS</sequence>
<name>A0A4R1PFK3_9GAMM</name>
<organism evidence="1 2">
    <name type="scientific">Azotobacter chroococcum</name>
    <dbReference type="NCBI Taxonomy" id="353"/>
    <lineage>
        <taxon>Bacteria</taxon>
        <taxon>Pseudomonadati</taxon>
        <taxon>Pseudomonadota</taxon>
        <taxon>Gammaproteobacteria</taxon>
        <taxon>Pseudomonadales</taxon>
        <taxon>Pseudomonadaceae</taxon>
        <taxon>Azotobacter</taxon>
    </lineage>
</organism>
<evidence type="ECO:0000313" key="1">
    <source>
        <dbReference type="EMBL" id="TCL22091.1"/>
    </source>
</evidence>
<comment type="caution">
    <text evidence="1">The sequence shown here is derived from an EMBL/GenBank/DDBJ whole genome shotgun (WGS) entry which is preliminary data.</text>
</comment>
<dbReference type="AlphaFoldDB" id="A0A4R1PFK3"/>
<evidence type="ECO:0000313" key="2">
    <source>
        <dbReference type="Proteomes" id="UP000295169"/>
    </source>
</evidence>
<dbReference type="Proteomes" id="UP000295169">
    <property type="component" value="Unassembled WGS sequence"/>
</dbReference>
<accession>A0A4R1PFK3</accession>